<evidence type="ECO:0000313" key="8">
    <source>
        <dbReference type="Proteomes" id="UP000313645"/>
    </source>
</evidence>
<keyword evidence="4" id="KW-0804">Transcription</keyword>
<dbReference type="SUPFAM" id="SSF88946">
    <property type="entry name" value="Sigma2 domain of RNA polymerase sigma factors"/>
    <property type="match status" value="1"/>
</dbReference>
<keyword evidence="2" id="KW-0805">Transcription regulation</keyword>
<evidence type="ECO:0000259" key="6">
    <source>
        <dbReference type="Pfam" id="PF08281"/>
    </source>
</evidence>
<dbReference type="InterPro" id="IPR014284">
    <property type="entry name" value="RNA_pol_sigma-70_dom"/>
</dbReference>
<evidence type="ECO:0000256" key="4">
    <source>
        <dbReference type="ARBA" id="ARBA00023163"/>
    </source>
</evidence>
<dbReference type="InterPro" id="IPR013249">
    <property type="entry name" value="RNA_pol_sigma70_r4_t2"/>
</dbReference>
<proteinExistence type="inferred from homology"/>
<dbReference type="InterPro" id="IPR036388">
    <property type="entry name" value="WH-like_DNA-bd_sf"/>
</dbReference>
<dbReference type="InterPro" id="IPR013324">
    <property type="entry name" value="RNA_pol_sigma_r3/r4-like"/>
</dbReference>
<dbReference type="EMBL" id="SJDL01000012">
    <property type="protein sequence ID" value="TBW56170.1"/>
    <property type="molecule type" value="Genomic_DNA"/>
</dbReference>
<comment type="caution">
    <text evidence="7">The sequence shown here is derived from an EMBL/GenBank/DDBJ whole genome shotgun (WGS) entry which is preliminary data.</text>
</comment>
<keyword evidence="3" id="KW-0731">Sigma factor</keyword>
<dbReference type="Gene3D" id="1.10.10.10">
    <property type="entry name" value="Winged helix-like DNA-binding domain superfamily/Winged helix DNA-binding domain"/>
    <property type="match status" value="1"/>
</dbReference>
<gene>
    <name evidence="7" type="ORF">EZI54_09480</name>
</gene>
<name>A0ABY1ZKM5_9GAMM</name>
<dbReference type="InterPro" id="IPR007627">
    <property type="entry name" value="RNA_pol_sigma70_r2"/>
</dbReference>
<comment type="similarity">
    <text evidence="1">Belongs to the sigma-70 factor family. ECF subfamily.</text>
</comment>
<evidence type="ECO:0000259" key="5">
    <source>
        <dbReference type="Pfam" id="PF04542"/>
    </source>
</evidence>
<dbReference type="Proteomes" id="UP000313645">
    <property type="component" value="Unassembled WGS sequence"/>
</dbReference>
<accession>A0ABY1ZKM5</accession>
<protein>
    <submittedName>
        <fullName evidence="7">Sigma-70 family RNA polymerase sigma factor</fullName>
    </submittedName>
</protein>
<dbReference type="Pfam" id="PF04542">
    <property type="entry name" value="Sigma70_r2"/>
    <property type="match status" value="1"/>
</dbReference>
<dbReference type="SUPFAM" id="SSF88659">
    <property type="entry name" value="Sigma3 and sigma4 domains of RNA polymerase sigma factors"/>
    <property type="match status" value="1"/>
</dbReference>
<reference evidence="7 8" key="1">
    <citation type="submission" date="2019-02" db="EMBL/GenBank/DDBJ databases">
        <title>Marinobacter halodurans sp. nov., a marine bacterium isolated from sea tidal flat.</title>
        <authorList>
            <person name="Yoo Y."/>
            <person name="Lee D.W."/>
            <person name="Kim B.S."/>
            <person name="Kim J.-J."/>
        </authorList>
    </citation>
    <scope>NUCLEOTIDE SEQUENCE [LARGE SCALE GENOMIC DNA]</scope>
    <source>
        <strain evidence="7 8">YJ-S3-2</strain>
    </source>
</reference>
<dbReference type="InterPro" id="IPR013325">
    <property type="entry name" value="RNA_pol_sigma_r2"/>
</dbReference>
<dbReference type="Gene3D" id="1.10.1740.10">
    <property type="match status" value="1"/>
</dbReference>
<dbReference type="InterPro" id="IPR039425">
    <property type="entry name" value="RNA_pol_sigma-70-like"/>
</dbReference>
<feature type="domain" description="RNA polymerase sigma-70 region 2" evidence="5">
    <location>
        <begin position="37"/>
        <end position="100"/>
    </location>
</feature>
<dbReference type="PANTHER" id="PTHR43133:SF63">
    <property type="entry name" value="RNA POLYMERASE SIGMA FACTOR FECI-RELATED"/>
    <property type="match status" value="1"/>
</dbReference>
<feature type="domain" description="RNA polymerase sigma factor 70 region 4 type 2" evidence="6">
    <location>
        <begin position="135"/>
        <end position="187"/>
    </location>
</feature>
<organism evidence="7 8">
    <name type="scientific">Marinobacter halodurans</name>
    <dbReference type="NCBI Taxonomy" id="2528979"/>
    <lineage>
        <taxon>Bacteria</taxon>
        <taxon>Pseudomonadati</taxon>
        <taxon>Pseudomonadota</taxon>
        <taxon>Gammaproteobacteria</taxon>
        <taxon>Pseudomonadales</taxon>
        <taxon>Marinobacteraceae</taxon>
        <taxon>Marinobacter</taxon>
    </lineage>
</organism>
<keyword evidence="8" id="KW-1185">Reference proteome</keyword>
<dbReference type="Pfam" id="PF08281">
    <property type="entry name" value="Sigma70_r4_2"/>
    <property type="match status" value="1"/>
</dbReference>
<evidence type="ECO:0000256" key="1">
    <source>
        <dbReference type="ARBA" id="ARBA00010641"/>
    </source>
</evidence>
<sequence>MGSYRQELAYQKGCRLGVHPLGRDELAEQRRRLLAAYREYERLLIDSAQVMMGCRSRAEDVVQDAFLKLWEQGTGRGVQDEGRYLFRVVRNLAIDRLRRLSLEKRHSACSSLMAQEPAPPSASPEQRMVGSDALQQVLAALAELPARMQRVLVLSRLEGRTQRDVARHLGVSPTLVNFMLRDTLAHCRNRLEAGRTA</sequence>
<dbReference type="NCBIfam" id="TIGR02937">
    <property type="entry name" value="sigma70-ECF"/>
    <property type="match status" value="1"/>
</dbReference>
<evidence type="ECO:0000256" key="3">
    <source>
        <dbReference type="ARBA" id="ARBA00023082"/>
    </source>
</evidence>
<evidence type="ECO:0000256" key="2">
    <source>
        <dbReference type="ARBA" id="ARBA00023015"/>
    </source>
</evidence>
<evidence type="ECO:0000313" key="7">
    <source>
        <dbReference type="EMBL" id="TBW56170.1"/>
    </source>
</evidence>
<dbReference type="PANTHER" id="PTHR43133">
    <property type="entry name" value="RNA POLYMERASE ECF-TYPE SIGMA FACTO"/>
    <property type="match status" value="1"/>
</dbReference>